<dbReference type="EMBL" id="CM035426">
    <property type="protein sequence ID" value="KAH7315884.1"/>
    <property type="molecule type" value="Genomic_DNA"/>
</dbReference>
<evidence type="ECO:0000313" key="1">
    <source>
        <dbReference type="EMBL" id="KAH7315884.1"/>
    </source>
</evidence>
<gene>
    <name evidence="1" type="ORF">KP509_21G069500</name>
</gene>
<reference evidence="1" key="1">
    <citation type="submission" date="2021-08" db="EMBL/GenBank/DDBJ databases">
        <title>WGS assembly of Ceratopteris richardii.</title>
        <authorList>
            <person name="Marchant D.B."/>
            <person name="Chen G."/>
            <person name="Jenkins J."/>
            <person name="Shu S."/>
            <person name="Leebens-Mack J."/>
            <person name="Grimwood J."/>
            <person name="Schmutz J."/>
            <person name="Soltis P."/>
            <person name="Soltis D."/>
            <person name="Chen Z.-H."/>
        </authorList>
    </citation>
    <scope>NUCLEOTIDE SEQUENCE</scope>
    <source>
        <strain evidence="1">Whitten #5841</strain>
        <tissue evidence="1">Leaf</tissue>
    </source>
</reference>
<dbReference type="Proteomes" id="UP000825935">
    <property type="component" value="Chromosome 21"/>
</dbReference>
<organism evidence="1 2">
    <name type="scientific">Ceratopteris richardii</name>
    <name type="common">Triangle waterfern</name>
    <dbReference type="NCBI Taxonomy" id="49495"/>
    <lineage>
        <taxon>Eukaryota</taxon>
        <taxon>Viridiplantae</taxon>
        <taxon>Streptophyta</taxon>
        <taxon>Embryophyta</taxon>
        <taxon>Tracheophyta</taxon>
        <taxon>Polypodiopsida</taxon>
        <taxon>Polypodiidae</taxon>
        <taxon>Polypodiales</taxon>
        <taxon>Pteridineae</taxon>
        <taxon>Pteridaceae</taxon>
        <taxon>Parkerioideae</taxon>
        <taxon>Ceratopteris</taxon>
    </lineage>
</organism>
<protein>
    <submittedName>
        <fullName evidence="1">Uncharacterized protein</fullName>
    </submittedName>
</protein>
<accession>A0A8T2SDZ6</accession>
<proteinExistence type="predicted"/>
<evidence type="ECO:0000313" key="2">
    <source>
        <dbReference type="Proteomes" id="UP000825935"/>
    </source>
</evidence>
<sequence>MDYKKSLHRYDYEITIGHNRISKKTRLDKTRTRHKTRTGIGTWKVLTWRSRFLELARLASTRLSMNVANPSLYRLPRMFHQWRLQTDDVINDVTNLKHDLCISQSSKKTIHLRVLACSKCNGSIVFSKF</sequence>
<comment type="caution">
    <text evidence="1">The sequence shown here is derived from an EMBL/GenBank/DDBJ whole genome shotgun (WGS) entry which is preliminary data.</text>
</comment>
<keyword evidence="2" id="KW-1185">Reference proteome</keyword>
<name>A0A8T2SDZ6_CERRI</name>
<dbReference type="AlphaFoldDB" id="A0A8T2SDZ6"/>